<dbReference type="AlphaFoldDB" id="A0A1H6D8P8"/>
<reference evidence="3" key="1">
    <citation type="submission" date="2016-10" db="EMBL/GenBank/DDBJ databases">
        <authorList>
            <person name="Varghese N."/>
            <person name="Submissions S."/>
        </authorList>
    </citation>
    <scope>NUCLEOTIDE SEQUENCE [LARGE SCALE GENOMIC DNA]</scope>
    <source>
        <strain evidence="3">DSM 43163</strain>
    </source>
</reference>
<dbReference type="GO" id="GO:0006313">
    <property type="term" value="P:DNA transposition"/>
    <property type="evidence" value="ECO:0007669"/>
    <property type="project" value="InterPro"/>
</dbReference>
<evidence type="ECO:0000313" key="3">
    <source>
        <dbReference type="Proteomes" id="UP000236723"/>
    </source>
</evidence>
<dbReference type="Proteomes" id="UP000236723">
    <property type="component" value="Unassembled WGS sequence"/>
</dbReference>
<feature type="domain" description="Tn3 transposase DDE" evidence="1">
    <location>
        <begin position="243"/>
        <end position="358"/>
    </location>
</feature>
<accession>A0A1H6D8P8</accession>
<organism evidence="2 3">
    <name type="scientific">Thermomonospora echinospora</name>
    <dbReference type="NCBI Taxonomy" id="1992"/>
    <lineage>
        <taxon>Bacteria</taxon>
        <taxon>Bacillati</taxon>
        <taxon>Actinomycetota</taxon>
        <taxon>Actinomycetes</taxon>
        <taxon>Streptosporangiales</taxon>
        <taxon>Thermomonosporaceae</taxon>
        <taxon>Thermomonospora</taxon>
    </lineage>
</organism>
<evidence type="ECO:0000259" key="1">
    <source>
        <dbReference type="Pfam" id="PF01526"/>
    </source>
</evidence>
<gene>
    <name evidence="2" type="ORF">SAMN04489712_114104</name>
</gene>
<name>A0A1H6D8P8_9ACTN</name>
<proteinExistence type="predicted"/>
<sequence length="483" mass="50625">MALRGLLRVPEDRRVPELERLRTSPVKASGRVLVRELDRVAEIGGLGAGRVETEPVPAVTLASLAQYGIASKAPMLRDLEERRQTATLLATVRHLQTASIDDTLDLLDLLARAERAGKAAFTLCAVMHLHTALRRRDVFAAGADRWSDPRARLLEGAGWEAARPGVLAALELGEEPAGHLAELASALEGAYTRVLDGLGGNTSVQFVGGRLQVEKLGPLAEPPLMGEFRALIDGMLPRVNFPELLLEVFDRTRLAADFTHISGADTAMEDFAVSLCGLLVAEVCNVGLIPVEKPNVPALTRARLQQVDQGYLCAETISAANAQLIAAQAGIDIVNCWGGGQIASADGLRFVVPVANLHIGAEHVAGQAFPGVGGGVGRRGSRRRRSGGVELGGLGGGVAEVEADRFDGDAGVDESGPPAVVVCRGRGSYWPVLTLRTDRLIARLGAAERAGDEGGDGLLEGGGEVHAEGGEGGVFRVGLEHGG</sequence>
<dbReference type="Pfam" id="PF01526">
    <property type="entry name" value="DDE_Tnp_Tn3"/>
    <property type="match status" value="1"/>
</dbReference>
<protein>
    <submittedName>
        <fullName evidence="2">Tn3 transposase DDE domain-containing protein</fullName>
    </submittedName>
</protein>
<keyword evidence="3" id="KW-1185">Reference proteome</keyword>
<dbReference type="EMBL" id="FNVO01000014">
    <property type="protein sequence ID" value="SEG81639.1"/>
    <property type="molecule type" value="Genomic_DNA"/>
</dbReference>
<dbReference type="GO" id="GO:0004803">
    <property type="term" value="F:transposase activity"/>
    <property type="evidence" value="ECO:0007669"/>
    <property type="project" value="InterPro"/>
</dbReference>
<dbReference type="InterPro" id="IPR002513">
    <property type="entry name" value="Tn3_Tnp_DDE_dom"/>
</dbReference>
<evidence type="ECO:0000313" key="2">
    <source>
        <dbReference type="EMBL" id="SEG81639.1"/>
    </source>
</evidence>